<organism evidence="1">
    <name type="scientific">Cucumis melo</name>
    <name type="common">Muskmelon</name>
    <dbReference type="NCBI Taxonomy" id="3656"/>
    <lineage>
        <taxon>Eukaryota</taxon>
        <taxon>Viridiplantae</taxon>
        <taxon>Streptophyta</taxon>
        <taxon>Embryophyta</taxon>
        <taxon>Tracheophyta</taxon>
        <taxon>Spermatophyta</taxon>
        <taxon>Magnoliopsida</taxon>
        <taxon>eudicotyledons</taxon>
        <taxon>Gunneridae</taxon>
        <taxon>Pentapetalae</taxon>
        <taxon>rosids</taxon>
        <taxon>fabids</taxon>
        <taxon>Cucurbitales</taxon>
        <taxon>Cucurbitaceae</taxon>
        <taxon>Benincaseae</taxon>
        <taxon>Cucumis</taxon>
    </lineage>
</organism>
<proteinExistence type="predicted"/>
<dbReference type="EnsemblPlants" id="MELO3C024679.2.1">
    <property type="protein sequence ID" value="MELO3C024679.2.1"/>
    <property type="gene ID" value="MELO3C024679.2"/>
</dbReference>
<dbReference type="Gramene" id="MELO3C024679.2.1">
    <property type="protein sequence ID" value="MELO3C024679.2.1"/>
    <property type="gene ID" value="MELO3C024679.2"/>
</dbReference>
<evidence type="ECO:0000313" key="1">
    <source>
        <dbReference type="EnsemblPlants" id="MELO3C024679.2.1"/>
    </source>
</evidence>
<sequence>MISFCQTPEDIVEDGSFDKDIVHPKRSFMEVVQATKVTGHHQIDHDLPSYWDRNKNEMPHLNLSSLLGSHKTNKTSEDFLQESISIDLFSEDKALVKFNKEILGKWYEYGRMHLKVERWSKKDTSL</sequence>
<accession>A0A9I9DWL2</accession>
<dbReference type="AlphaFoldDB" id="A0A9I9DWL2"/>
<name>A0A9I9DWL2_CUCME</name>
<reference evidence="1" key="1">
    <citation type="submission" date="2023-03" db="UniProtKB">
        <authorList>
            <consortium name="EnsemblPlants"/>
        </authorList>
    </citation>
    <scope>IDENTIFICATION</scope>
</reference>
<protein>
    <submittedName>
        <fullName evidence="1">Uncharacterized protein</fullName>
    </submittedName>
</protein>